<evidence type="ECO:0000313" key="3">
    <source>
        <dbReference type="Proteomes" id="UP000249986"/>
    </source>
</evidence>
<reference evidence="2 3" key="1">
    <citation type="submission" date="2018-06" db="EMBL/GenBank/DDBJ databases">
        <authorList>
            <consortium name="Pathogen Informatics"/>
            <person name="Doyle S."/>
        </authorList>
    </citation>
    <scope>NUCLEOTIDE SEQUENCE [LARGE SCALE GENOMIC DNA]</scope>
    <source>
        <strain evidence="2 3">NCTC10719</strain>
    </source>
</reference>
<dbReference type="GO" id="GO:0006313">
    <property type="term" value="P:DNA transposition"/>
    <property type="evidence" value="ECO:0007669"/>
    <property type="project" value="InterPro"/>
</dbReference>
<proteinExistence type="predicted"/>
<gene>
    <name evidence="2" type="ORF">NCTC10719_03099</name>
</gene>
<organism evidence="2 3">
    <name type="scientific">Clostridium perfringens</name>
    <dbReference type="NCBI Taxonomy" id="1502"/>
    <lineage>
        <taxon>Bacteria</taxon>
        <taxon>Bacillati</taxon>
        <taxon>Bacillota</taxon>
        <taxon>Clostridia</taxon>
        <taxon>Eubacteriales</taxon>
        <taxon>Clostridiaceae</taxon>
        <taxon>Clostridium</taxon>
    </lineage>
</organism>
<name>A0A2X3AH76_CLOPF</name>
<dbReference type="InterPro" id="IPR002513">
    <property type="entry name" value="Tn3_Tnp_DDE_dom"/>
</dbReference>
<sequence>MNKFKKIENNFDDVLRLAYSIREGKVTASLIMGKLGSYARQNALATTLQ</sequence>
<protein>
    <submittedName>
        <fullName evidence="2">Transposase</fullName>
    </submittedName>
</protein>
<evidence type="ECO:0000313" key="2">
    <source>
        <dbReference type="EMBL" id="SQB61420.1"/>
    </source>
</evidence>
<dbReference type="Proteomes" id="UP000249986">
    <property type="component" value="Unassembled WGS sequence"/>
</dbReference>
<feature type="domain" description="Tn3 transposase DDE" evidence="1">
    <location>
        <begin position="4"/>
        <end position="48"/>
    </location>
</feature>
<dbReference type="AlphaFoldDB" id="A0A2X3AH76"/>
<dbReference type="Pfam" id="PF01526">
    <property type="entry name" value="DDE_Tnp_Tn3"/>
    <property type="match status" value="1"/>
</dbReference>
<dbReference type="EMBL" id="UAWG01000022">
    <property type="protein sequence ID" value="SQB61420.1"/>
    <property type="molecule type" value="Genomic_DNA"/>
</dbReference>
<accession>A0A2X3AH76</accession>
<dbReference type="GO" id="GO:0004803">
    <property type="term" value="F:transposase activity"/>
    <property type="evidence" value="ECO:0007669"/>
    <property type="project" value="InterPro"/>
</dbReference>
<evidence type="ECO:0000259" key="1">
    <source>
        <dbReference type="Pfam" id="PF01526"/>
    </source>
</evidence>